<feature type="domain" description="NodB homology" evidence="4">
    <location>
        <begin position="109"/>
        <end position="289"/>
    </location>
</feature>
<evidence type="ECO:0000256" key="3">
    <source>
        <dbReference type="SAM" id="MobiDB-lite"/>
    </source>
</evidence>
<evidence type="ECO:0000313" key="6">
    <source>
        <dbReference type="Proteomes" id="UP001183607"/>
    </source>
</evidence>
<keyword evidence="1" id="KW-0479">Metal-binding</keyword>
<dbReference type="PANTHER" id="PTHR10587:SF133">
    <property type="entry name" value="CHITIN DEACETYLASE 1-RELATED"/>
    <property type="match status" value="1"/>
</dbReference>
<dbReference type="InterPro" id="IPR011330">
    <property type="entry name" value="Glyco_hydro/deAcase_b/a-brl"/>
</dbReference>
<feature type="compositionally biased region" description="Pro residues" evidence="3">
    <location>
        <begin position="79"/>
        <end position="97"/>
    </location>
</feature>
<evidence type="ECO:0000259" key="4">
    <source>
        <dbReference type="PROSITE" id="PS51677"/>
    </source>
</evidence>
<dbReference type="EC" id="3.-.-.-" evidence="5"/>
<dbReference type="GO" id="GO:0016787">
    <property type="term" value="F:hydrolase activity"/>
    <property type="evidence" value="ECO:0007669"/>
    <property type="project" value="UniProtKB-KW"/>
</dbReference>
<dbReference type="Gene3D" id="3.20.20.370">
    <property type="entry name" value="Glycoside hydrolase/deacetylase"/>
    <property type="match status" value="1"/>
</dbReference>
<name>A0ABD5E4P6_9ACTN</name>
<dbReference type="PROSITE" id="PS51318">
    <property type="entry name" value="TAT"/>
    <property type="match status" value="1"/>
</dbReference>
<protein>
    <submittedName>
        <fullName evidence="5">Polysaccharide deacetylase family protein</fullName>
        <ecNumber evidence="5">3.-.-.-</ecNumber>
    </submittedName>
</protein>
<accession>A0ABD5E4P6</accession>
<reference evidence="6" key="1">
    <citation type="submission" date="2023-07" db="EMBL/GenBank/DDBJ databases">
        <title>30 novel species of actinomycetes from the DSMZ collection.</title>
        <authorList>
            <person name="Nouioui I."/>
        </authorList>
    </citation>
    <scope>NUCLEOTIDE SEQUENCE [LARGE SCALE GENOMIC DNA]</scope>
    <source>
        <strain evidence="6">DSM 41982</strain>
    </source>
</reference>
<dbReference type="InterPro" id="IPR050248">
    <property type="entry name" value="Polysacc_deacetylase_ArnD"/>
</dbReference>
<sequence length="301" mass="32527">MHAVRSTVAPRRETDPAPGAPSRRALLRTAGLLALTPVAACAGATGARPPAAATTPPRRLPPPRAQRARAPEEPDAKPPEPAPGPRTTPPVPPPPVRTRPFARLPRAGHALALTFDDGPDPRWTPEVLAVLAAQDVRATFFVCGRQAAKHPALLRRITEAGHLVGNHTWDHRRLTGLGRAAVEEQIARTSETVRRATGRAPAWFRAPYGEWDRTVYTLGARHGMEPLAWSVDTEDWARPGAAAITRRVLAGARPGAVVLCHDGGGDRAQTVTALRRFLPRLRADGWDLVRPDRRLTRGAAR</sequence>
<gene>
    <name evidence="5" type="ORF">RM574_12075</name>
</gene>
<dbReference type="AlphaFoldDB" id="A0ABD5E4P6"/>
<feature type="region of interest" description="Disordered" evidence="3">
    <location>
        <begin position="1"/>
        <end position="25"/>
    </location>
</feature>
<dbReference type="InterPro" id="IPR002509">
    <property type="entry name" value="NODB_dom"/>
</dbReference>
<dbReference type="PROSITE" id="PS51677">
    <property type="entry name" value="NODB"/>
    <property type="match status" value="1"/>
</dbReference>
<feature type="compositionally biased region" description="Low complexity" evidence="3">
    <location>
        <begin position="44"/>
        <end position="57"/>
    </location>
</feature>
<feature type="region of interest" description="Disordered" evidence="3">
    <location>
        <begin position="44"/>
        <end position="101"/>
    </location>
</feature>
<dbReference type="SUPFAM" id="SSF88713">
    <property type="entry name" value="Glycoside hydrolase/deacetylase"/>
    <property type="match status" value="1"/>
</dbReference>
<dbReference type="CDD" id="cd10917">
    <property type="entry name" value="CE4_NodB_like_6s_7s"/>
    <property type="match status" value="1"/>
</dbReference>
<feature type="compositionally biased region" description="Basic and acidic residues" evidence="3">
    <location>
        <begin position="69"/>
        <end position="78"/>
    </location>
</feature>
<dbReference type="InterPro" id="IPR006311">
    <property type="entry name" value="TAT_signal"/>
</dbReference>
<evidence type="ECO:0000256" key="1">
    <source>
        <dbReference type="ARBA" id="ARBA00022723"/>
    </source>
</evidence>
<dbReference type="Proteomes" id="UP001183607">
    <property type="component" value="Unassembled WGS sequence"/>
</dbReference>
<dbReference type="EMBL" id="JAVRER010000014">
    <property type="protein sequence ID" value="MDT0416229.1"/>
    <property type="molecule type" value="Genomic_DNA"/>
</dbReference>
<evidence type="ECO:0000313" key="5">
    <source>
        <dbReference type="EMBL" id="MDT0416229.1"/>
    </source>
</evidence>
<keyword evidence="2 5" id="KW-0378">Hydrolase</keyword>
<evidence type="ECO:0000256" key="2">
    <source>
        <dbReference type="ARBA" id="ARBA00022801"/>
    </source>
</evidence>
<organism evidence="5 6">
    <name type="scientific">Streptomyces evansiae</name>
    <dbReference type="NCBI Taxonomy" id="3075535"/>
    <lineage>
        <taxon>Bacteria</taxon>
        <taxon>Bacillati</taxon>
        <taxon>Actinomycetota</taxon>
        <taxon>Actinomycetes</taxon>
        <taxon>Kitasatosporales</taxon>
        <taxon>Streptomycetaceae</taxon>
        <taxon>Streptomyces</taxon>
    </lineage>
</organism>
<dbReference type="Pfam" id="PF01522">
    <property type="entry name" value="Polysacc_deac_1"/>
    <property type="match status" value="1"/>
</dbReference>
<dbReference type="GO" id="GO:0046872">
    <property type="term" value="F:metal ion binding"/>
    <property type="evidence" value="ECO:0007669"/>
    <property type="project" value="UniProtKB-KW"/>
</dbReference>
<proteinExistence type="predicted"/>
<dbReference type="PANTHER" id="PTHR10587">
    <property type="entry name" value="GLYCOSYL TRANSFERASE-RELATED"/>
    <property type="match status" value="1"/>
</dbReference>
<comment type="caution">
    <text evidence="5">The sequence shown here is derived from an EMBL/GenBank/DDBJ whole genome shotgun (WGS) entry which is preliminary data.</text>
</comment>
<dbReference type="RefSeq" id="WP_311677010.1">
    <property type="nucleotide sequence ID" value="NZ_JAVRER010000014.1"/>
</dbReference>